<keyword evidence="7" id="KW-0067">ATP-binding</keyword>
<evidence type="ECO:0000256" key="5">
    <source>
        <dbReference type="ARBA" id="ARBA00022692"/>
    </source>
</evidence>
<dbReference type="PROSITE" id="PS50929">
    <property type="entry name" value="ABC_TM1F"/>
    <property type="match status" value="2"/>
</dbReference>
<dbReference type="GO" id="GO:0005524">
    <property type="term" value="F:ATP binding"/>
    <property type="evidence" value="ECO:0007669"/>
    <property type="project" value="UniProtKB-KW"/>
</dbReference>
<dbReference type="GO" id="GO:0140359">
    <property type="term" value="F:ABC-type transporter activity"/>
    <property type="evidence" value="ECO:0007669"/>
    <property type="project" value="InterPro"/>
</dbReference>
<keyword evidence="6" id="KW-0547">Nucleotide-binding</keyword>
<dbReference type="PROSITE" id="PS00211">
    <property type="entry name" value="ABC_TRANSPORTER_1"/>
    <property type="match status" value="2"/>
</dbReference>
<keyword evidence="10" id="KW-0325">Glycoprotein</keyword>
<evidence type="ECO:0000313" key="17">
    <source>
        <dbReference type="Proteomes" id="UP000053095"/>
    </source>
</evidence>
<evidence type="ECO:0000259" key="15">
    <source>
        <dbReference type="PROSITE" id="PS50929"/>
    </source>
</evidence>
<dbReference type="Pfam" id="PF00005">
    <property type="entry name" value="ABC_tran"/>
    <property type="match status" value="2"/>
</dbReference>
<evidence type="ECO:0000313" key="16">
    <source>
        <dbReference type="EMBL" id="GAM44108.1"/>
    </source>
</evidence>
<dbReference type="InterPro" id="IPR003593">
    <property type="entry name" value="AAA+_ATPase"/>
</dbReference>
<feature type="transmembrane region" description="Helical" evidence="12">
    <location>
        <begin position="1040"/>
        <end position="1063"/>
    </location>
</feature>
<feature type="transmembrane region" description="Helical" evidence="12">
    <location>
        <begin position="334"/>
        <end position="353"/>
    </location>
</feature>
<feature type="domain" description="ABC transmembrane type-1" evidence="15">
    <location>
        <begin position="206"/>
        <end position="464"/>
    </location>
</feature>
<feature type="transmembrane region" description="Helical" evidence="12">
    <location>
        <begin position="197"/>
        <end position="220"/>
    </location>
</feature>
<dbReference type="InterPro" id="IPR050173">
    <property type="entry name" value="ABC_transporter_C-like"/>
</dbReference>
<evidence type="ECO:0000259" key="14">
    <source>
        <dbReference type="PROSITE" id="PS50893"/>
    </source>
</evidence>
<feature type="domain" description="ABC transporter" evidence="14">
    <location>
        <begin position="526"/>
        <end position="753"/>
    </location>
</feature>
<dbReference type="InterPro" id="IPR017871">
    <property type="entry name" value="ABC_transporter-like_CS"/>
</dbReference>
<evidence type="ECO:0000256" key="4">
    <source>
        <dbReference type="ARBA" id="ARBA00022475"/>
    </source>
</evidence>
<evidence type="ECO:0000256" key="10">
    <source>
        <dbReference type="ARBA" id="ARBA00023180"/>
    </source>
</evidence>
<dbReference type="GO" id="GO:0016887">
    <property type="term" value="F:ATP hydrolysis activity"/>
    <property type="evidence" value="ECO:0007669"/>
    <property type="project" value="InterPro"/>
</dbReference>
<dbReference type="Pfam" id="PF00664">
    <property type="entry name" value="ABC_membrane"/>
    <property type="match status" value="1"/>
</dbReference>
<evidence type="ECO:0000256" key="11">
    <source>
        <dbReference type="SAM" id="MobiDB-lite"/>
    </source>
</evidence>
<accession>A0A6V8HQ66</accession>
<keyword evidence="5 12" id="KW-0812">Transmembrane</keyword>
<evidence type="ECO:0000256" key="13">
    <source>
        <dbReference type="SAM" id="SignalP"/>
    </source>
</evidence>
<evidence type="ECO:0000256" key="6">
    <source>
        <dbReference type="ARBA" id="ARBA00022741"/>
    </source>
</evidence>
<dbReference type="Gene3D" id="1.20.1560.10">
    <property type="entry name" value="ABC transporter type 1, transmembrane domain"/>
    <property type="match status" value="2"/>
</dbReference>
<dbReference type="PANTHER" id="PTHR24223:SF399">
    <property type="entry name" value="ABC TRANSPORTER ATNG"/>
    <property type="match status" value="1"/>
</dbReference>
<keyword evidence="9 12" id="KW-0472">Membrane</keyword>
<keyword evidence="17" id="KW-1185">Reference proteome</keyword>
<dbReference type="SMART" id="SM00382">
    <property type="entry name" value="AAA"/>
    <property type="match status" value="2"/>
</dbReference>
<sequence length="1365" mass="150555">MGFWLLLTALQLAQLAVTALPSTPKTQVSIAAAAISFASSALFTCLSDFEHRLSARPSDFLAVFVFVTIILDIIRLYSLYIIDGTVAVAIMLTTVEAVKFIVLILESWSKRGSLRQPYSNYPPEALASTISLSTFWWLNRLMWLGYKDSLTLDMLSELDPKMNAKNTLQRFSAGWKRVNQHKTAALLKYCFWSNKGLLIAGVIPRLCLIAFTFSQPFLLARVIGHEEDPNSSLASRTWDVIAYVVVYVGIALSTGAYMYFTTKFVTLIRGGLIGLLFEKALEHNPKDTGEAVSSTITLLNSDTERINLGLQQIHNTYACLIEIGISAWLLARQLGLAAVGTCVITGNIIATMANKWLKLWLGAIEKRVNFTTRIVNQYRSVKMAGLSKLLASKVSWFREDEIRVSKTYRTYIVGIFSLTYVSNTIAPVLGFTIFVLSKTVHGSRVLDSTRAFAALTVFSLLTQAKYLADEEQSEENNVPKPVEQHEEGSEQSPQSYEMSPNFELAGLSSSPSHDTFADLSADQTIVIAKNASIGWDNERAIILNATFTINQGSLTVIQGDTASGKSTLVKALLGVTVVQRGSFTSRFPNAGYSSQEPWLMKGTVRENVVGPSKFDATWYEMVLDCCALNMDISRMGQGDQTLIGGEGIRLSGGQQSRLALARAVYSRHGVMIFDDIFSALDPVTMGTIMTKLLAQNGLFRRLKTSVIIVSNNASLAQLANSILKINNDGRIDETINEPAHIADSSLDVPETEFSFNDFTPTLGLQTEKPPYKNSAVTALPAVDENSKTKNADSGNKEEKGNEKVYRYYFKAAGRRNIAAFLACVVGLVFGLYFPQILISWWTTPGDTSHRWGDGVYLGVYFSLGIFSLICIGSGGLILMLLIVANSASKLHASMIRTLFRAPVLWILQRDDGDVINRFSQDLGLVDAVIPLSSFVTVFSGLTCIIQAIFICVSSKYLIIVVVGSISVLYIVQIFYLRTSRQLRILDLEATAPLVSQALEALQGTITIKALGWESAFRERQLKLLDQSQKPYYLLPMVQRWLGFVLDLIVAGIAVVLVSLTVMVRGSATTTFLGAGLTGVINFALNMNFLIQNWTALETAIQAIWRIKLFCEDTPSEEMESTIDPPPNWPSAGKVSFQNVYASYVTGAMDVLEDITFDVEPGQKIGICGRTGSGKSSMLSALSKILQTSRGSITVDGMDLKWLSPDTLREKILTLPQNAVLVPGDIRENVDPSGTLSDAECISFLEKVRLWEFLERQGGLDAPANEQSLSAGQSQLLVLARALAHPSPIMMMDEITSSLDEKTDHFIRNIIKENFQNNTIISVAHKLEHLLECHKVVVIHNGRLQEYDDPRVLLDKPDSHFRALFF</sequence>
<feature type="transmembrane region" description="Helical" evidence="12">
    <location>
        <begin position="86"/>
        <end position="105"/>
    </location>
</feature>
<keyword evidence="4" id="KW-1003">Cell membrane</keyword>
<dbReference type="GO" id="GO:0005886">
    <property type="term" value="C:plasma membrane"/>
    <property type="evidence" value="ECO:0007669"/>
    <property type="project" value="UniProtKB-SubCell"/>
</dbReference>
<evidence type="ECO:0000256" key="9">
    <source>
        <dbReference type="ARBA" id="ARBA00023136"/>
    </source>
</evidence>
<reference evidence="17" key="1">
    <citation type="journal article" date="2015" name="Genome Announc.">
        <title>Draft genome sequence of Talaromyces cellulolyticus strain Y-94, a source of lignocellulosic biomass-degrading enzymes.</title>
        <authorList>
            <person name="Fujii T."/>
            <person name="Koike H."/>
            <person name="Sawayama S."/>
            <person name="Yano S."/>
            <person name="Inoue H."/>
        </authorList>
    </citation>
    <scope>NUCLEOTIDE SEQUENCE [LARGE SCALE GENOMIC DNA]</scope>
    <source>
        <strain evidence="17">Y-94</strain>
    </source>
</reference>
<organism evidence="16 17">
    <name type="scientific">Talaromyces pinophilus</name>
    <name type="common">Penicillium pinophilum</name>
    <dbReference type="NCBI Taxonomy" id="128442"/>
    <lineage>
        <taxon>Eukaryota</taxon>
        <taxon>Fungi</taxon>
        <taxon>Dikarya</taxon>
        <taxon>Ascomycota</taxon>
        <taxon>Pezizomycotina</taxon>
        <taxon>Eurotiomycetes</taxon>
        <taxon>Eurotiomycetidae</taxon>
        <taxon>Eurotiales</taxon>
        <taxon>Trichocomaceae</taxon>
        <taxon>Talaromyces</taxon>
        <taxon>Talaromyces sect. Talaromyces</taxon>
    </lineage>
</organism>
<name>A0A6V8HQ66_TALPI</name>
<feature type="transmembrane region" description="Helical" evidence="12">
    <location>
        <begin position="927"/>
        <end position="950"/>
    </location>
</feature>
<feature type="domain" description="ABC transmembrane type-1" evidence="15">
    <location>
        <begin position="817"/>
        <end position="1098"/>
    </location>
</feature>
<feature type="transmembrane region" description="Helical" evidence="12">
    <location>
        <begin position="29"/>
        <end position="49"/>
    </location>
</feature>
<feature type="transmembrane region" description="Helical" evidence="12">
    <location>
        <begin position="61"/>
        <end position="80"/>
    </location>
</feature>
<dbReference type="FunFam" id="3.40.50.300:FF:002145">
    <property type="entry name" value="ABC transporter (MsbA subfamily)"/>
    <property type="match status" value="1"/>
</dbReference>
<comment type="caution">
    <text evidence="16">The sequence shown here is derived from an EMBL/GenBank/DDBJ whole genome shotgun (WGS) entry which is preliminary data.</text>
</comment>
<dbReference type="InterPro" id="IPR044726">
    <property type="entry name" value="ABCC_6TM_D2"/>
</dbReference>
<feature type="transmembrane region" description="Helical" evidence="12">
    <location>
        <begin position="411"/>
        <end position="436"/>
    </location>
</feature>
<dbReference type="Proteomes" id="UP000053095">
    <property type="component" value="Unassembled WGS sequence"/>
</dbReference>
<comment type="similarity">
    <text evidence="2">Belongs to the ABC transporter superfamily. ABCC family. Conjugate transporter (TC 3.A.1.208) subfamily.</text>
</comment>
<dbReference type="SUPFAM" id="SSF52540">
    <property type="entry name" value="P-loop containing nucleoside triphosphate hydrolases"/>
    <property type="match status" value="2"/>
</dbReference>
<proteinExistence type="inferred from homology"/>
<dbReference type="EMBL" id="DF933856">
    <property type="protein sequence ID" value="GAM44108.1"/>
    <property type="molecule type" value="Genomic_DNA"/>
</dbReference>
<dbReference type="PANTHER" id="PTHR24223">
    <property type="entry name" value="ATP-BINDING CASSETTE SUB-FAMILY C"/>
    <property type="match status" value="1"/>
</dbReference>
<dbReference type="InterPro" id="IPR027417">
    <property type="entry name" value="P-loop_NTPase"/>
</dbReference>
<evidence type="ECO:0000256" key="1">
    <source>
        <dbReference type="ARBA" id="ARBA00004651"/>
    </source>
</evidence>
<dbReference type="InterPro" id="IPR036640">
    <property type="entry name" value="ABC1_TM_sf"/>
</dbReference>
<dbReference type="Gene3D" id="3.40.50.300">
    <property type="entry name" value="P-loop containing nucleotide triphosphate hydrolases"/>
    <property type="match status" value="2"/>
</dbReference>
<dbReference type="CDD" id="cd18580">
    <property type="entry name" value="ABC_6TM_ABCC_D2"/>
    <property type="match status" value="1"/>
</dbReference>
<feature type="domain" description="ABC transporter" evidence="14">
    <location>
        <begin position="1134"/>
        <end position="1365"/>
    </location>
</feature>
<evidence type="ECO:0000256" key="2">
    <source>
        <dbReference type="ARBA" id="ARBA00009726"/>
    </source>
</evidence>
<evidence type="ECO:0000256" key="3">
    <source>
        <dbReference type="ARBA" id="ARBA00022448"/>
    </source>
</evidence>
<evidence type="ECO:0000256" key="8">
    <source>
        <dbReference type="ARBA" id="ARBA00022989"/>
    </source>
</evidence>
<dbReference type="FunFam" id="1.20.1560.10:FF:000066">
    <property type="entry name" value="ABC multidrug transporter (Eurofung)"/>
    <property type="match status" value="1"/>
</dbReference>
<evidence type="ECO:0000256" key="7">
    <source>
        <dbReference type="ARBA" id="ARBA00022840"/>
    </source>
</evidence>
<keyword evidence="13" id="KW-0732">Signal</keyword>
<feature type="transmembrane region" description="Helical" evidence="12">
    <location>
        <begin position="817"/>
        <end position="841"/>
    </location>
</feature>
<dbReference type="InterPro" id="IPR003439">
    <property type="entry name" value="ABC_transporter-like_ATP-bd"/>
</dbReference>
<keyword evidence="8 12" id="KW-1133">Transmembrane helix</keyword>
<feature type="signal peptide" evidence="13">
    <location>
        <begin position="1"/>
        <end position="19"/>
    </location>
</feature>
<dbReference type="SUPFAM" id="SSF90123">
    <property type="entry name" value="ABC transporter transmembrane region"/>
    <property type="match status" value="2"/>
</dbReference>
<feature type="transmembrane region" description="Helical" evidence="12">
    <location>
        <begin position="240"/>
        <end position="260"/>
    </location>
</feature>
<feature type="region of interest" description="Disordered" evidence="11">
    <location>
        <begin position="470"/>
        <end position="497"/>
    </location>
</feature>
<evidence type="ECO:0000256" key="12">
    <source>
        <dbReference type="SAM" id="Phobius"/>
    </source>
</evidence>
<keyword evidence="3" id="KW-0813">Transport</keyword>
<feature type="chain" id="PRO_5028084467" evidence="13">
    <location>
        <begin position="20"/>
        <end position="1365"/>
    </location>
</feature>
<comment type="subcellular location">
    <subcellularLocation>
        <location evidence="1">Cell membrane</location>
        <topology evidence="1">Multi-pass membrane protein</topology>
    </subcellularLocation>
</comment>
<feature type="transmembrane region" description="Helical" evidence="12">
    <location>
        <begin position="956"/>
        <end position="976"/>
    </location>
</feature>
<feature type="transmembrane region" description="Helical" evidence="12">
    <location>
        <begin position="861"/>
        <end position="884"/>
    </location>
</feature>
<dbReference type="InterPro" id="IPR011527">
    <property type="entry name" value="ABC1_TM_dom"/>
</dbReference>
<feature type="transmembrane region" description="Helical" evidence="12">
    <location>
        <begin position="1069"/>
        <end position="1090"/>
    </location>
</feature>
<dbReference type="PROSITE" id="PS50893">
    <property type="entry name" value="ABC_TRANSPORTER_2"/>
    <property type="match status" value="2"/>
</dbReference>
<protein>
    <submittedName>
        <fullName evidence="16">Vacuolar glutathione S-conjugate transporter</fullName>
    </submittedName>
</protein>
<gene>
    <name evidence="16" type="ORF">TCE0_060r19465</name>
</gene>